<dbReference type="EMBL" id="DVLT01000001">
    <property type="protein sequence ID" value="HIU01675.1"/>
    <property type="molecule type" value="Genomic_DNA"/>
</dbReference>
<protein>
    <submittedName>
        <fullName evidence="1">Uncharacterized protein</fullName>
    </submittedName>
</protein>
<evidence type="ECO:0000313" key="1">
    <source>
        <dbReference type="EMBL" id="HIU01675.1"/>
    </source>
</evidence>
<dbReference type="AlphaFoldDB" id="A0A9D1HDW3"/>
<reference evidence="1" key="2">
    <citation type="journal article" date="2021" name="PeerJ">
        <title>Extensive microbial diversity within the chicken gut microbiome revealed by metagenomics and culture.</title>
        <authorList>
            <person name="Gilroy R."/>
            <person name="Ravi A."/>
            <person name="Getino M."/>
            <person name="Pursley I."/>
            <person name="Horton D.L."/>
            <person name="Alikhan N.F."/>
            <person name="Baker D."/>
            <person name="Gharbi K."/>
            <person name="Hall N."/>
            <person name="Watson M."/>
            <person name="Adriaenssens E.M."/>
            <person name="Foster-Nyarko E."/>
            <person name="Jarju S."/>
            <person name="Secka A."/>
            <person name="Antonio M."/>
            <person name="Oren A."/>
            <person name="Chaudhuri R.R."/>
            <person name="La Ragione R."/>
            <person name="Hildebrand F."/>
            <person name="Pallen M.J."/>
        </authorList>
    </citation>
    <scope>NUCLEOTIDE SEQUENCE</scope>
    <source>
        <strain evidence="1">CHK187-14744</strain>
    </source>
</reference>
<gene>
    <name evidence="1" type="ORF">IAB63_00285</name>
</gene>
<organism evidence="1 2">
    <name type="scientific">Candidatus Onthocola gallistercoris</name>
    <dbReference type="NCBI Taxonomy" id="2840876"/>
    <lineage>
        <taxon>Bacteria</taxon>
        <taxon>Bacillati</taxon>
        <taxon>Bacillota</taxon>
        <taxon>Bacilli</taxon>
        <taxon>Candidatus Onthocola</taxon>
    </lineage>
</organism>
<dbReference type="Proteomes" id="UP000824164">
    <property type="component" value="Unassembled WGS sequence"/>
</dbReference>
<name>A0A9D1HDW3_9FIRM</name>
<sequence length="60" mass="6989">MDTNEGRPVIPHYFPRVSHMTDEHGGTCDDPETMIVDDRHELPYIGDFPPGDDYRKHQLH</sequence>
<comment type="caution">
    <text evidence="1">The sequence shown here is derived from an EMBL/GenBank/DDBJ whole genome shotgun (WGS) entry which is preliminary data.</text>
</comment>
<accession>A0A9D1HDW3</accession>
<evidence type="ECO:0000313" key="2">
    <source>
        <dbReference type="Proteomes" id="UP000824164"/>
    </source>
</evidence>
<reference evidence="1" key="1">
    <citation type="submission" date="2020-10" db="EMBL/GenBank/DDBJ databases">
        <authorList>
            <person name="Gilroy R."/>
        </authorList>
    </citation>
    <scope>NUCLEOTIDE SEQUENCE</scope>
    <source>
        <strain evidence="1">CHK187-14744</strain>
    </source>
</reference>
<proteinExistence type="predicted"/>